<dbReference type="VEuPathDB" id="FungiDB:FOIG_09896"/>
<dbReference type="Proteomes" id="UP000285084">
    <property type="component" value="Unassembled WGS sequence"/>
</dbReference>
<name>A0A420MVM7_FUSOX</name>
<evidence type="ECO:0000313" key="3">
    <source>
        <dbReference type="EMBL" id="RKK72053.1"/>
    </source>
</evidence>
<proteinExistence type="predicted"/>
<feature type="region of interest" description="Disordered" evidence="1">
    <location>
        <begin position="360"/>
        <end position="382"/>
    </location>
</feature>
<evidence type="ECO:0000256" key="1">
    <source>
        <dbReference type="SAM" id="MobiDB-lite"/>
    </source>
</evidence>
<dbReference type="PANTHER" id="PTHR35910">
    <property type="entry name" value="2EXR DOMAIN-CONTAINING PROTEIN"/>
    <property type="match status" value="1"/>
</dbReference>
<accession>A0A420MVM7</accession>
<reference evidence="3 4" key="1">
    <citation type="journal article" date="2018" name="Sci. Rep.">
        <title>Characterisation of pathogen-specific regions and novel effector candidates in Fusarium oxysporum f. sp. cepae.</title>
        <authorList>
            <person name="Armitage A.D."/>
            <person name="Taylor A."/>
            <person name="Sobczyk M.K."/>
            <person name="Baxter L."/>
            <person name="Greenfield B.P."/>
            <person name="Bates H.J."/>
            <person name="Wilson F."/>
            <person name="Jackson A.C."/>
            <person name="Ott S."/>
            <person name="Harrison R.J."/>
            <person name="Clarkson J.P."/>
        </authorList>
    </citation>
    <scope>NUCLEOTIDE SEQUENCE [LARGE SCALE GENOMIC DNA]</scope>
    <source>
        <strain evidence="3 4">Fo_A13</strain>
    </source>
</reference>
<evidence type="ECO:0000259" key="2">
    <source>
        <dbReference type="Pfam" id="PF20150"/>
    </source>
</evidence>
<organism evidence="3 4">
    <name type="scientific">Fusarium oxysporum</name>
    <name type="common">Fusarium vascular wilt</name>
    <dbReference type="NCBI Taxonomy" id="5507"/>
    <lineage>
        <taxon>Eukaryota</taxon>
        <taxon>Fungi</taxon>
        <taxon>Dikarya</taxon>
        <taxon>Ascomycota</taxon>
        <taxon>Pezizomycotina</taxon>
        <taxon>Sordariomycetes</taxon>
        <taxon>Hypocreomycetidae</taxon>
        <taxon>Hypocreales</taxon>
        <taxon>Nectriaceae</taxon>
        <taxon>Fusarium</taxon>
        <taxon>Fusarium oxysporum species complex</taxon>
    </lineage>
</organism>
<dbReference type="EMBL" id="MRCX01000104">
    <property type="protein sequence ID" value="RKK72053.1"/>
    <property type="molecule type" value="Genomic_DNA"/>
</dbReference>
<dbReference type="InterPro" id="IPR045518">
    <property type="entry name" value="2EXR"/>
</dbReference>
<comment type="caution">
    <text evidence="3">The sequence shown here is derived from an EMBL/GenBank/DDBJ whole genome shotgun (WGS) entry which is preliminary data.</text>
</comment>
<dbReference type="Pfam" id="PF20150">
    <property type="entry name" value="2EXR"/>
    <property type="match status" value="1"/>
</dbReference>
<sequence>MALSTFRLFPQLPYELRLQIWDSAIRKKPTIKLDSSGWGHDRFDAVNWLPEIPENMTYGIHYVRLDHKGDFIPLDCNWNNPHPVNRSACLWHAGLWMACKESRQVMQKRWFGHPYYNDAQEEVDEQVNDGLRKWFYRNGEGVDVICDWWAQDQEEYEPWLMATSAGDMFCTTPASYNPLSELKRSASRGDMSKYAVEFDPSWTSELAGLDKYQPTYHLPPTLAFAIKIFYEIATMDMRLPSVINLIDRHSGWKSVSNAENSPVFYDCEHEYIQIDPSDPRASNHIVRCAPMLRFLDQVDRLLKNILTNKRKTSLSAWGDCTILPDGLSVRKLVRVMVRRDKEVVLEAAKSGNVMGRRVRRPASVVSSNGKAAGQKPAVRWRW</sequence>
<dbReference type="VEuPathDB" id="FungiDB:FOMG_09229"/>
<protein>
    <recommendedName>
        <fullName evidence="2">2EXR domain-containing protein</fullName>
    </recommendedName>
</protein>
<dbReference type="PANTHER" id="PTHR35910:SF1">
    <property type="entry name" value="2EXR DOMAIN-CONTAINING PROTEIN"/>
    <property type="match status" value="1"/>
</dbReference>
<dbReference type="VEuPathDB" id="FungiDB:FOZG_16147"/>
<dbReference type="VEuPathDB" id="FungiDB:FOXG_14492"/>
<gene>
    <name evidence="3" type="ORF">BFJ69_g10453</name>
</gene>
<dbReference type="VEuPathDB" id="FungiDB:FOC4_g10003740"/>
<evidence type="ECO:0000313" key="4">
    <source>
        <dbReference type="Proteomes" id="UP000285084"/>
    </source>
</evidence>
<dbReference type="AlphaFoldDB" id="A0A420MVM7"/>
<feature type="domain" description="2EXR" evidence="2">
    <location>
        <begin position="6"/>
        <end position="107"/>
    </location>
</feature>